<proteinExistence type="predicted"/>
<gene>
    <name evidence="1" type="ORF">PR048_023242</name>
</gene>
<evidence type="ECO:0000313" key="2">
    <source>
        <dbReference type="Proteomes" id="UP001159363"/>
    </source>
</evidence>
<reference evidence="1 2" key="1">
    <citation type="submission" date="2023-02" db="EMBL/GenBank/DDBJ databases">
        <title>LHISI_Scaffold_Assembly.</title>
        <authorList>
            <person name="Stuart O.P."/>
            <person name="Cleave R."/>
            <person name="Magrath M.J.L."/>
            <person name="Mikheyev A.S."/>
        </authorList>
    </citation>
    <scope>NUCLEOTIDE SEQUENCE [LARGE SCALE GENOMIC DNA]</scope>
    <source>
        <strain evidence="1">Daus_M_001</strain>
        <tissue evidence="1">Leg muscle</tissue>
    </source>
</reference>
<dbReference type="Proteomes" id="UP001159363">
    <property type="component" value="Chromosome 8"/>
</dbReference>
<organism evidence="1 2">
    <name type="scientific">Dryococelus australis</name>
    <dbReference type="NCBI Taxonomy" id="614101"/>
    <lineage>
        <taxon>Eukaryota</taxon>
        <taxon>Metazoa</taxon>
        <taxon>Ecdysozoa</taxon>
        <taxon>Arthropoda</taxon>
        <taxon>Hexapoda</taxon>
        <taxon>Insecta</taxon>
        <taxon>Pterygota</taxon>
        <taxon>Neoptera</taxon>
        <taxon>Polyneoptera</taxon>
        <taxon>Phasmatodea</taxon>
        <taxon>Verophasmatodea</taxon>
        <taxon>Anareolatae</taxon>
        <taxon>Phasmatidae</taxon>
        <taxon>Eurycanthinae</taxon>
        <taxon>Dryococelus</taxon>
    </lineage>
</organism>
<evidence type="ECO:0000313" key="1">
    <source>
        <dbReference type="EMBL" id="KAJ8875347.1"/>
    </source>
</evidence>
<dbReference type="EMBL" id="JARBHB010000009">
    <property type="protein sequence ID" value="KAJ8875347.1"/>
    <property type="molecule type" value="Genomic_DNA"/>
</dbReference>
<name>A0ABQ9GTJ5_9NEOP</name>
<accession>A0ABQ9GTJ5</accession>
<protein>
    <submittedName>
        <fullName evidence="1">Uncharacterized protein</fullName>
    </submittedName>
</protein>
<comment type="caution">
    <text evidence="1">The sequence shown here is derived from an EMBL/GenBank/DDBJ whole genome shotgun (WGS) entry which is preliminary data.</text>
</comment>
<sequence>MVTPTVQDSSPVPAAVLNTILPQLFKTINDKTSSWLALDDLIFVVLPVAASNQVIVSRTGRVVKTNNGTGTGFDEEIWVTRNIDVLRARGLCLVNCCVIWSGCHTGRFVTPLVHAVFDISWIRLAQSSPSTVTADYQCTVDIDKFEHKTIESSLNPCPEMYPFRYTTISNQAYHSSTSTEGKNNVTEFSCVGMQPGRQYITSDDHLMARNVYPASSPIHARGVTGYTVFDPYCSSFHGHMSAMRRENIEVITYPTWCPLETVRHIASHRVQEFTYRPREGSATIALCSVPHLDGCIKSIIHNVRRHRIPSSPQLRNGSENEVPSSPTSRFCTTCYHLHVVPAQLHRRPTLI</sequence>
<keyword evidence="2" id="KW-1185">Reference proteome</keyword>